<dbReference type="Proteomes" id="UP001214415">
    <property type="component" value="Chromosome 1"/>
</dbReference>
<dbReference type="EMBL" id="CP119900">
    <property type="protein sequence ID" value="WFD21693.1"/>
    <property type="molecule type" value="Genomic_DNA"/>
</dbReference>
<dbReference type="AlphaFoldDB" id="A0AAF0EC65"/>
<evidence type="ECO:0000313" key="2">
    <source>
        <dbReference type="Proteomes" id="UP001214415"/>
    </source>
</evidence>
<accession>A0AAF0EC65</accession>
<protein>
    <submittedName>
        <fullName evidence="1">Uncharacterized protein</fullName>
    </submittedName>
</protein>
<sequence length="86" mass="9681">MKATAARYLHIKPLPASAIPRIVTATNTPQAQAPTRPAAPSVVERLLAEEHRPANLRVEPYVSGKAKYWKVSEEQRNLLRRELREA</sequence>
<proteinExistence type="predicted"/>
<reference evidence="1" key="1">
    <citation type="submission" date="2023-03" db="EMBL/GenBank/DDBJ databases">
        <title>Mating type loci evolution in Malassezia.</title>
        <authorList>
            <person name="Coelho M.A."/>
        </authorList>
    </citation>
    <scope>NUCLEOTIDE SEQUENCE</scope>
    <source>
        <strain evidence="1">CBS 12830</strain>
    </source>
</reference>
<gene>
    <name evidence="1" type="ORF">MEQU1_000348</name>
</gene>
<name>A0AAF0EC65_9BASI</name>
<organism evidence="1 2">
    <name type="scientific">Malassezia equina</name>
    <dbReference type="NCBI Taxonomy" id="1381935"/>
    <lineage>
        <taxon>Eukaryota</taxon>
        <taxon>Fungi</taxon>
        <taxon>Dikarya</taxon>
        <taxon>Basidiomycota</taxon>
        <taxon>Ustilaginomycotina</taxon>
        <taxon>Malasseziomycetes</taxon>
        <taxon>Malasseziales</taxon>
        <taxon>Malasseziaceae</taxon>
        <taxon>Malassezia</taxon>
    </lineage>
</organism>
<keyword evidence="2" id="KW-1185">Reference proteome</keyword>
<evidence type="ECO:0000313" key="1">
    <source>
        <dbReference type="EMBL" id="WFD21693.1"/>
    </source>
</evidence>